<feature type="domain" description="3-hydroxyacyl-CoA dehydrogenase NAD binding" evidence="5">
    <location>
        <begin position="6"/>
        <end position="184"/>
    </location>
</feature>
<proteinExistence type="inferred from homology"/>
<dbReference type="AlphaFoldDB" id="A0A0K1JLA1"/>
<accession>A0A0K1JLA1</accession>
<evidence type="ECO:0000259" key="4">
    <source>
        <dbReference type="Pfam" id="PF00725"/>
    </source>
</evidence>
<dbReference type="SUPFAM" id="SSF51735">
    <property type="entry name" value="NAD(P)-binding Rossmann-fold domains"/>
    <property type="match status" value="2"/>
</dbReference>
<dbReference type="FunFam" id="3.40.50.720:FF:000009">
    <property type="entry name" value="Fatty oxidation complex, alpha subunit"/>
    <property type="match status" value="1"/>
</dbReference>
<sequence length="566" mass="58491">MREISTVGVIGLGTMGAGIVEVFAKAGLTVIGVDGTPELAERGRGFLEASTGRAVKKGRLSEEDQAAVLGRVTWTDQLSDLKDADLVIEAVPERLEIKHDIFGKLDGIVREDAILASNTSSLSLTEIAAATQHPQRVIGMHFFNPAPVLALVEVITTLLTDDEVTESVRSLAEKLGKKPVVVGDRAGFVANALLITYLARAIRVYETGHVSREDLDNAGRVGIGLPMGPLTLSDLIGLDVVKEVCDVLYAATHEPSAAPPALLQQMVMAGRLGRKTGSGFYTYEKAGSGTVTDAPPAAEHAAVASKTVGVVGTGGLATELAAKLTESGAQVTAVDDPSADLSGLAGLPLVVLVGGPEADCEDCGGGNCMIAEGADPADATTCECCHGAAPAAWFGAVAETLDSRTVVVPTDEASTWALSGYLDPEVQVVPVRLHVPTRSGQLLEVARPLDTPDVAVRGVQATFDAAGFVTLVARDRAGLVVDALLYPHLNDAVRMLDSGYASAVDIDTAMTAGCGYPKGPFALIDAIGADEVAAGLAQMQDETGEPALTPAPLLVEHAAIDRPFLG</sequence>
<dbReference type="GO" id="GO:0070403">
    <property type="term" value="F:NAD+ binding"/>
    <property type="evidence" value="ECO:0007669"/>
    <property type="project" value="InterPro"/>
</dbReference>
<organism evidence="6 7">
    <name type="scientific">Luteipulveratus mongoliensis</name>
    <dbReference type="NCBI Taxonomy" id="571913"/>
    <lineage>
        <taxon>Bacteria</taxon>
        <taxon>Bacillati</taxon>
        <taxon>Actinomycetota</taxon>
        <taxon>Actinomycetes</taxon>
        <taxon>Micrococcales</taxon>
        <taxon>Dermacoccaceae</taxon>
        <taxon>Luteipulveratus</taxon>
    </lineage>
</organism>
<protein>
    <submittedName>
        <fullName evidence="6">3-hydroxyacyl-CoA dehydrogenase</fullName>
    </submittedName>
</protein>
<dbReference type="Gene3D" id="3.40.50.720">
    <property type="entry name" value="NAD(P)-binding Rossmann-like Domain"/>
    <property type="match status" value="1"/>
</dbReference>
<name>A0A0K1JLA1_9MICO</name>
<keyword evidence="7" id="KW-1185">Reference proteome</keyword>
<dbReference type="Proteomes" id="UP000066480">
    <property type="component" value="Chromosome"/>
</dbReference>
<evidence type="ECO:0000256" key="3">
    <source>
        <dbReference type="ARBA" id="ARBA00023002"/>
    </source>
</evidence>
<keyword evidence="3" id="KW-0560">Oxidoreductase</keyword>
<evidence type="ECO:0000256" key="1">
    <source>
        <dbReference type="ARBA" id="ARBA00005086"/>
    </source>
</evidence>
<dbReference type="SUPFAM" id="SSF48179">
    <property type="entry name" value="6-phosphogluconate dehydrogenase C-terminal domain-like"/>
    <property type="match status" value="2"/>
</dbReference>
<dbReference type="InterPro" id="IPR036291">
    <property type="entry name" value="NAD(P)-bd_dom_sf"/>
</dbReference>
<dbReference type="STRING" id="571913.VV02_19415"/>
<dbReference type="EMBL" id="CP011112">
    <property type="protein sequence ID" value="AKU17504.1"/>
    <property type="molecule type" value="Genomic_DNA"/>
</dbReference>
<dbReference type="PANTHER" id="PTHR48075">
    <property type="entry name" value="3-HYDROXYACYL-COA DEHYDROGENASE FAMILY PROTEIN"/>
    <property type="match status" value="1"/>
</dbReference>
<dbReference type="InterPro" id="IPR008927">
    <property type="entry name" value="6-PGluconate_DH-like_C_sf"/>
</dbReference>
<evidence type="ECO:0000313" key="7">
    <source>
        <dbReference type="Proteomes" id="UP000066480"/>
    </source>
</evidence>
<reference evidence="6 7" key="1">
    <citation type="submission" date="2015-03" db="EMBL/GenBank/DDBJ databases">
        <title>Luteipulveratus halotolerans sp. nov., a novel actinobacterium (Dermacoccaceae) from Sarawak, Malaysia.</title>
        <authorList>
            <person name="Juboi H."/>
            <person name="Basik A."/>
            <person name="Shamsul S.S."/>
            <person name="Arnold P."/>
            <person name="Schmitt E.K."/>
            <person name="Sanglier J.-J."/>
            <person name="Yeo T."/>
        </authorList>
    </citation>
    <scope>NUCLEOTIDE SEQUENCE [LARGE SCALE GENOMIC DNA]</scope>
    <source>
        <strain evidence="6 7">MN07-A0370</strain>
    </source>
</reference>
<evidence type="ECO:0000313" key="6">
    <source>
        <dbReference type="EMBL" id="AKU17504.1"/>
    </source>
</evidence>
<dbReference type="Gene3D" id="1.10.1040.10">
    <property type="entry name" value="N-(1-d-carboxylethyl)-l-norvaline Dehydrogenase, domain 2"/>
    <property type="match status" value="2"/>
</dbReference>
<evidence type="ECO:0000256" key="2">
    <source>
        <dbReference type="ARBA" id="ARBA00009463"/>
    </source>
</evidence>
<dbReference type="RefSeq" id="WP_052594188.1">
    <property type="nucleotide sequence ID" value="NZ_CP011112.1"/>
</dbReference>
<gene>
    <name evidence="6" type="ORF">VV02_19415</name>
</gene>
<dbReference type="GO" id="GO:0008691">
    <property type="term" value="F:3-hydroxybutyryl-CoA dehydrogenase activity"/>
    <property type="evidence" value="ECO:0007669"/>
    <property type="project" value="TreeGrafter"/>
</dbReference>
<evidence type="ECO:0000259" key="5">
    <source>
        <dbReference type="Pfam" id="PF02737"/>
    </source>
</evidence>
<dbReference type="NCBIfam" id="NF005875">
    <property type="entry name" value="PRK07819.1"/>
    <property type="match status" value="1"/>
</dbReference>
<comment type="similarity">
    <text evidence="2">Belongs to the 3-hydroxyacyl-CoA dehydrogenase family.</text>
</comment>
<dbReference type="InterPro" id="IPR013328">
    <property type="entry name" value="6PGD_dom2"/>
</dbReference>
<feature type="domain" description="3-hydroxyacyl-CoA dehydrogenase C-terminal" evidence="4">
    <location>
        <begin position="478"/>
        <end position="558"/>
    </location>
</feature>
<dbReference type="PANTHER" id="PTHR48075:SF9">
    <property type="entry name" value="3-HYDROXYBUTYRYL-COA DEHYDROGENASE"/>
    <property type="match status" value="1"/>
</dbReference>
<dbReference type="InterPro" id="IPR006176">
    <property type="entry name" value="3-OHacyl-CoA_DH_NAD-bd"/>
</dbReference>
<dbReference type="InterPro" id="IPR006108">
    <property type="entry name" value="3HC_DH_C"/>
</dbReference>
<dbReference type="Pfam" id="PF02737">
    <property type="entry name" value="3HCDH_N"/>
    <property type="match status" value="1"/>
</dbReference>
<comment type="pathway">
    <text evidence="1">Lipid metabolism; butanoate metabolism.</text>
</comment>
<dbReference type="KEGG" id="lmoi:VV02_19415"/>
<dbReference type="OrthoDB" id="9771883at2"/>
<dbReference type="GO" id="GO:0006635">
    <property type="term" value="P:fatty acid beta-oxidation"/>
    <property type="evidence" value="ECO:0007669"/>
    <property type="project" value="TreeGrafter"/>
</dbReference>
<feature type="domain" description="3-hydroxyacyl-CoA dehydrogenase C-terminal" evidence="4">
    <location>
        <begin position="187"/>
        <end position="283"/>
    </location>
</feature>
<dbReference type="Pfam" id="PF00725">
    <property type="entry name" value="3HCDH"/>
    <property type="match status" value="2"/>
</dbReference>